<keyword evidence="5" id="KW-1185">Reference proteome</keyword>
<dbReference type="Gene3D" id="2.40.420.20">
    <property type="match status" value="1"/>
</dbReference>
<dbReference type="Pfam" id="PF25954">
    <property type="entry name" value="Beta-barrel_RND_2"/>
    <property type="match status" value="1"/>
</dbReference>
<evidence type="ECO:0008006" key="6">
    <source>
        <dbReference type="Google" id="ProtNLM"/>
    </source>
</evidence>
<comment type="similarity">
    <text evidence="1">Belongs to the membrane fusion protein (MFP) (TC 8.A.1) family.</text>
</comment>
<feature type="domain" description="Multidrug resistance protein MdtA-like barrel-sandwich hybrid" evidence="2">
    <location>
        <begin position="43"/>
        <end position="176"/>
    </location>
</feature>
<dbReference type="NCBIfam" id="TIGR01730">
    <property type="entry name" value="RND_mfp"/>
    <property type="match status" value="1"/>
</dbReference>
<protein>
    <recommendedName>
        <fullName evidence="6">RND efflux pump membrane fusion protein barrel-sandwich domain-containing protein</fullName>
    </recommendedName>
</protein>
<dbReference type="GO" id="GO:0015562">
    <property type="term" value="F:efflux transmembrane transporter activity"/>
    <property type="evidence" value="ECO:0007669"/>
    <property type="project" value="TreeGrafter"/>
</dbReference>
<dbReference type="InterPro" id="IPR006143">
    <property type="entry name" value="RND_pump_MFP"/>
</dbReference>
<evidence type="ECO:0000259" key="2">
    <source>
        <dbReference type="Pfam" id="PF25917"/>
    </source>
</evidence>
<gene>
    <name evidence="4" type="ORF">AL072_16145</name>
</gene>
<reference evidence="5" key="1">
    <citation type="submission" date="2015-08" db="EMBL/GenBank/DDBJ databases">
        <title>Complete Genome Sequence of Azospirillum thiophilum BV-S.</title>
        <authorList>
            <person name="Fomenkov A."/>
            <person name="Vincze T."/>
            <person name="Grabovich M."/>
            <person name="Dubinina G."/>
            <person name="Orlova M."/>
            <person name="Belousova E."/>
            <person name="Roberts R.J."/>
        </authorList>
    </citation>
    <scope>NUCLEOTIDE SEQUENCE [LARGE SCALE GENOMIC DNA]</scope>
    <source>
        <strain evidence="5">BV-S</strain>
    </source>
</reference>
<dbReference type="Pfam" id="PF25917">
    <property type="entry name" value="BSH_RND"/>
    <property type="match status" value="1"/>
</dbReference>
<dbReference type="GO" id="GO:1990281">
    <property type="term" value="C:efflux pump complex"/>
    <property type="evidence" value="ECO:0007669"/>
    <property type="project" value="TreeGrafter"/>
</dbReference>
<name>A0AAC8VZZ9_9PROT</name>
<evidence type="ECO:0000259" key="3">
    <source>
        <dbReference type="Pfam" id="PF25954"/>
    </source>
</evidence>
<dbReference type="Gene3D" id="2.40.30.170">
    <property type="match status" value="1"/>
</dbReference>
<evidence type="ECO:0000313" key="5">
    <source>
        <dbReference type="Proteomes" id="UP000069935"/>
    </source>
</evidence>
<evidence type="ECO:0000256" key="1">
    <source>
        <dbReference type="ARBA" id="ARBA00009477"/>
    </source>
</evidence>
<dbReference type="AlphaFoldDB" id="A0AAC8VZZ9"/>
<evidence type="ECO:0000313" key="4">
    <source>
        <dbReference type="EMBL" id="ALG72585.1"/>
    </source>
</evidence>
<dbReference type="SUPFAM" id="SSF111369">
    <property type="entry name" value="HlyD-like secretion proteins"/>
    <property type="match status" value="1"/>
</dbReference>
<dbReference type="EMBL" id="CP012402">
    <property type="protein sequence ID" value="ALG72585.1"/>
    <property type="molecule type" value="Genomic_DNA"/>
</dbReference>
<dbReference type="InterPro" id="IPR058625">
    <property type="entry name" value="MdtA-like_BSH"/>
</dbReference>
<feature type="domain" description="CusB-like beta-barrel" evidence="3">
    <location>
        <begin position="187"/>
        <end position="260"/>
    </location>
</feature>
<organism evidence="4 5">
    <name type="scientific">Azospirillum thiophilum</name>
    <dbReference type="NCBI Taxonomy" id="528244"/>
    <lineage>
        <taxon>Bacteria</taxon>
        <taxon>Pseudomonadati</taxon>
        <taxon>Pseudomonadota</taxon>
        <taxon>Alphaproteobacteria</taxon>
        <taxon>Rhodospirillales</taxon>
        <taxon>Azospirillaceae</taxon>
        <taxon>Azospirillum</taxon>
    </lineage>
</organism>
<dbReference type="KEGG" id="ati:AL072_16145"/>
<dbReference type="Gene3D" id="2.40.50.100">
    <property type="match status" value="1"/>
</dbReference>
<dbReference type="InterPro" id="IPR058792">
    <property type="entry name" value="Beta-barrel_RND_2"/>
</dbReference>
<sequence>MPALPSLPAHAQMRVKVTAVVAAPVRQTLQLPGTLVSPRSSALSAQVDGQVDAMLVEAGDPVAAGQPLLRLDDTLARLELERLESSLAEAGHVQRDAQRLAREAGALVGVQGVSRSRYGTLQAQAAIEEAKVRQLRATVAMQRERLDRHTVAAPFAGVVTERRTERGQWVGSGASVLQLTATDPLRVEIDVPERQHGRIAAGTPASVQVADAPAADAIAARVDRVVPSADPVSRSFRVHVTLANPGGRLMAGMSARVTFALDWTGDGPEVALQVPADAVERQPDGSARVWVVLRSGDGAVARPVTVRTGRHVGGQVEIASPDLSADDLVVVQGNEGLRPGQPVVPDMVG</sequence>
<dbReference type="PANTHER" id="PTHR30469:SF15">
    <property type="entry name" value="HLYD FAMILY OF SECRETION PROTEINS"/>
    <property type="match status" value="1"/>
</dbReference>
<reference evidence="4 5" key="2">
    <citation type="journal article" date="2016" name="Genome Announc.">
        <title>Complete Genome Sequence of a Strain of Azospirillum thiophilum Isolated from a Sulfide Spring.</title>
        <authorList>
            <person name="Fomenkov A."/>
            <person name="Vincze T."/>
            <person name="Grabovich M."/>
            <person name="Anton B.P."/>
            <person name="Dubinina G."/>
            <person name="Orlova M."/>
            <person name="Belousova E."/>
            <person name="Roberts R.J."/>
        </authorList>
    </citation>
    <scope>NUCLEOTIDE SEQUENCE [LARGE SCALE GENOMIC DNA]</scope>
    <source>
        <strain evidence="4 5">BV-S</strain>
    </source>
</reference>
<dbReference type="Proteomes" id="UP000069935">
    <property type="component" value="Chromosome 2"/>
</dbReference>
<dbReference type="Gene3D" id="1.10.287.470">
    <property type="entry name" value="Helix hairpin bin"/>
    <property type="match status" value="1"/>
</dbReference>
<accession>A0AAC8VZZ9</accession>
<dbReference type="PANTHER" id="PTHR30469">
    <property type="entry name" value="MULTIDRUG RESISTANCE PROTEIN MDTA"/>
    <property type="match status" value="1"/>
</dbReference>
<proteinExistence type="inferred from homology"/>